<dbReference type="GO" id="GO:0005886">
    <property type="term" value="C:plasma membrane"/>
    <property type="evidence" value="ECO:0007669"/>
    <property type="project" value="UniProtKB-SubCell"/>
</dbReference>
<keyword evidence="5 7" id="KW-1133">Transmembrane helix</keyword>
<dbReference type="EC" id="2.5.1.145" evidence="7"/>
<name>A0A7H0VCC5_9FLAO</name>
<evidence type="ECO:0000256" key="6">
    <source>
        <dbReference type="ARBA" id="ARBA00023136"/>
    </source>
</evidence>
<comment type="function">
    <text evidence="7">Catalyzes the transfer of the diacylglyceryl group from phosphatidylglycerol to the sulfhydryl group of the N-terminal cysteine of a prolipoprotein, the first step in the formation of mature lipoproteins.</text>
</comment>
<feature type="transmembrane region" description="Helical" evidence="7">
    <location>
        <begin position="125"/>
        <end position="143"/>
    </location>
</feature>
<feature type="transmembrane region" description="Helical" evidence="7">
    <location>
        <begin position="97"/>
        <end position="113"/>
    </location>
</feature>
<dbReference type="PROSITE" id="PS01311">
    <property type="entry name" value="LGT"/>
    <property type="match status" value="1"/>
</dbReference>
<keyword evidence="3 7" id="KW-0808">Transferase</keyword>
<evidence type="ECO:0000313" key="9">
    <source>
        <dbReference type="Proteomes" id="UP000516305"/>
    </source>
</evidence>
<gene>
    <name evidence="7" type="primary">lgt</name>
    <name evidence="8" type="ORF">H4K34_13430</name>
</gene>
<dbReference type="AlphaFoldDB" id="A0A7H0VCC5"/>
<evidence type="ECO:0000256" key="7">
    <source>
        <dbReference type="HAMAP-Rule" id="MF_01147"/>
    </source>
</evidence>
<feature type="transmembrane region" description="Helical" evidence="7">
    <location>
        <begin position="334"/>
        <end position="351"/>
    </location>
</feature>
<dbReference type="Pfam" id="PF01790">
    <property type="entry name" value="LGT"/>
    <property type="match status" value="1"/>
</dbReference>
<keyword evidence="9" id="KW-1185">Reference proteome</keyword>
<dbReference type="HAMAP" id="MF_01147">
    <property type="entry name" value="Lgt"/>
    <property type="match status" value="1"/>
</dbReference>
<dbReference type="RefSeq" id="WP_210757903.1">
    <property type="nucleotide sequence ID" value="NZ_CP060139.1"/>
</dbReference>
<comment type="catalytic activity">
    <reaction evidence="7">
        <text>L-cysteinyl-[prolipoprotein] + a 1,2-diacyl-sn-glycero-3-phospho-(1'-sn-glycerol) = an S-1,2-diacyl-sn-glyceryl-L-cysteinyl-[prolipoprotein] + sn-glycerol 1-phosphate + H(+)</text>
        <dbReference type="Rhea" id="RHEA:56712"/>
        <dbReference type="Rhea" id="RHEA-COMP:14679"/>
        <dbReference type="Rhea" id="RHEA-COMP:14680"/>
        <dbReference type="ChEBI" id="CHEBI:15378"/>
        <dbReference type="ChEBI" id="CHEBI:29950"/>
        <dbReference type="ChEBI" id="CHEBI:57685"/>
        <dbReference type="ChEBI" id="CHEBI:64716"/>
        <dbReference type="ChEBI" id="CHEBI:140658"/>
        <dbReference type="EC" id="2.5.1.145"/>
    </reaction>
</comment>
<evidence type="ECO:0000256" key="5">
    <source>
        <dbReference type="ARBA" id="ARBA00022989"/>
    </source>
</evidence>
<evidence type="ECO:0000256" key="2">
    <source>
        <dbReference type="ARBA" id="ARBA00022475"/>
    </source>
</evidence>
<keyword evidence="2 7" id="KW-1003">Cell membrane</keyword>
<evidence type="ECO:0000313" key="8">
    <source>
        <dbReference type="EMBL" id="QNR23373.1"/>
    </source>
</evidence>
<dbReference type="UniPathway" id="UPA00664"/>
<feature type="transmembrane region" description="Helical" evidence="7">
    <location>
        <begin position="24"/>
        <end position="44"/>
    </location>
</feature>
<comment type="similarity">
    <text evidence="1 7">Belongs to the Lgt family.</text>
</comment>
<organism evidence="8 9">
    <name type="scientific">Croceimicrobium hydrocarbonivorans</name>
    <dbReference type="NCBI Taxonomy" id="2761580"/>
    <lineage>
        <taxon>Bacteria</taxon>
        <taxon>Pseudomonadati</taxon>
        <taxon>Bacteroidota</taxon>
        <taxon>Flavobacteriia</taxon>
        <taxon>Flavobacteriales</taxon>
        <taxon>Owenweeksiaceae</taxon>
        <taxon>Croceimicrobium</taxon>
    </lineage>
</organism>
<evidence type="ECO:0000256" key="1">
    <source>
        <dbReference type="ARBA" id="ARBA00007150"/>
    </source>
</evidence>
<keyword evidence="4 7" id="KW-0812">Transmembrane</keyword>
<sequence>MDQLLSITWDAGRGIDLGFFTLRYYSLLFALGFVLGYFIMKRIFKREGIPIEKLDTLLTYTVVATIVGARLGHVFFYQWDYYSQHPWDIIKVWEGGLASHGAAVAIIIAMIIYSKKVLDKSTLWILDRVVITVALAGCFIRLGNFANSEIYGDVSNSAWEMVFTNPVRDRILNTNGQWIDGVEFIEKEEYEITDSITYPIYDVEVHFNPKIGNRARAQESFLDHIKPLLASASKEDKNLVITGNEFEWDESETLVGTIEARGYPRRPTQIFEALAYLAIFFILARLYLVADVRQRVGMLFGLFLILVFGFRFAIEFLKENQVSAEEGRAFNIGQSLSIPLVIAGLYFSIFAKKLKNEKE</sequence>
<dbReference type="KEGG" id="chyd:H4K34_13430"/>
<dbReference type="GO" id="GO:0042158">
    <property type="term" value="P:lipoprotein biosynthetic process"/>
    <property type="evidence" value="ECO:0007669"/>
    <property type="project" value="UniProtKB-UniRule"/>
</dbReference>
<dbReference type="InterPro" id="IPR001640">
    <property type="entry name" value="Lgt"/>
</dbReference>
<keyword evidence="6 7" id="KW-0472">Membrane</keyword>
<dbReference type="EMBL" id="CP060139">
    <property type="protein sequence ID" value="QNR23373.1"/>
    <property type="molecule type" value="Genomic_DNA"/>
</dbReference>
<reference evidence="8 9" key="1">
    <citation type="submission" date="2020-08" db="EMBL/GenBank/DDBJ databases">
        <title>Croceimicrobium hydrocarbonivorans gen. nov., sp. nov., a novel marine bacterium isolated from a bacterial consortium that degrades polyethylene terephthalate.</title>
        <authorList>
            <person name="Liu R."/>
        </authorList>
    </citation>
    <scope>NUCLEOTIDE SEQUENCE [LARGE SCALE GENOMIC DNA]</scope>
    <source>
        <strain evidence="8 9">A20-9</strain>
    </source>
</reference>
<accession>A0A7H0VCC5</accession>
<dbReference type="GO" id="GO:0008961">
    <property type="term" value="F:phosphatidylglycerol-prolipoprotein diacylglyceryl transferase activity"/>
    <property type="evidence" value="ECO:0007669"/>
    <property type="project" value="UniProtKB-UniRule"/>
</dbReference>
<feature type="transmembrane region" description="Helical" evidence="7">
    <location>
        <begin position="296"/>
        <end position="314"/>
    </location>
</feature>
<keyword evidence="8" id="KW-0449">Lipoprotein</keyword>
<dbReference type="PANTHER" id="PTHR30589:SF0">
    <property type="entry name" value="PHOSPHATIDYLGLYCEROL--PROLIPOPROTEIN DIACYLGLYCERYL TRANSFERASE"/>
    <property type="match status" value="1"/>
</dbReference>
<evidence type="ECO:0000256" key="3">
    <source>
        <dbReference type="ARBA" id="ARBA00022679"/>
    </source>
</evidence>
<comment type="subcellular location">
    <subcellularLocation>
        <location evidence="7">Cell membrane</location>
        <topology evidence="7">Multi-pass membrane protein</topology>
    </subcellularLocation>
</comment>
<evidence type="ECO:0000256" key="4">
    <source>
        <dbReference type="ARBA" id="ARBA00022692"/>
    </source>
</evidence>
<comment type="pathway">
    <text evidence="7">Protein modification; lipoprotein biosynthesis (diacylglyceryl transfer).</text>
</comment>
<dbReference type="Proteomes" id="UP000516305">
    <property type="component" value="Chromosome"/>
</dbReference>
<feature type="transmembrane region" description="Helical" evidence="7">
    <location>
        <begin position="270"/>
        <end position="289"/>
    </location>
</feature>
<proteinExistence type="inferred from homology"/>
<feature type="binding site" evidence="7">
    <location>
        <position position="141"/>
    </location>
    <ligand>
        <name>a 1,2-diacyl-sn-glycero-3-phospho-(1'-sn-glycerol)</name>
        <dbReference type="ChEBI" id="CHEBI:64716"/>
    </ligand>
</feature>
<protein>
    <recommendedName>
        <fullName evidence="7">Phosphatidylglycerol--prolipoprotein diacylglyceryl transferase</fullName>
        <ecNumber evidence="7">2.5.1.145</ecNumber>
    </recommendedName>
</protein>
<dbReference type="PANTHER" id="PTHR30589">
    <property type="entry name" value="PROLIPOPROTEIN DIACYLGLYCERYL TRANSFERASE"/>
    <property type="match status" value="1"/>
</dbReference>
<feature type="transmembrane region" description="Helical" evidence="7">
    <location>
        <begin position="56"/>
        <end position="77"/>
    </location>
</feature>